<organism evidence="1 2">
    <name type="scientific">Candidatus Uhrbacteria bacterium RIFCSPLOWO2_01_FULL_47_25</name>
    <dbReference type="NCBI Taxonomy" id="1802402"/>
    <lineage>
        <taxon>Bacteria</taxon>
        <taxon>Candidatus Uhriibacteriota</taxon>
    </lineage>
</organism>
<evidence type="ECO:0008006" key="3">
    <source>
        <dbReference type="Google" id="ProtNLM"/>
    </source>
</evidence>
<name>A0A1F7UTF2_9BACT</name>
<comment type="caution">
    <text evidence="1">The sequence shown here is derived from an EMBL/GenBank/DDBJ whole genome shotgun (WGS) entry which is preliminary data.</text>
</comment>
<dbReference type="InterPro" id="IPR006379">
    <property type="entry name" value="HAD-SF_hydro_IIB"/>
</dbReference>
<protein>
    <recommendedName>
        <fullName evidence="3">Haloacid dehalogenase</fullName>
    </recommendedName>
</protein>
<sequence>MSSAMTYKALLVDFDGCFAGKTLMVSDPVRKAIASIINRTFVGLATGRGLQGTIQRIIGEVPLTGLQILQGGPVIYDVNSKSIVWQKSMPPADVKSILDIVQSKNLIISAIENGEVYTNNDNPKDRFDPSINYKSLTDLPNQFVTKMAITTGDSPTDAAELAHMITYRFPSVKTIRWGHSHFNMYGIDIAASTKLEAVHQYLKILNLKPEEIVAVGDSYNDFPLLMSAGLKVAMGNAINEIKAIADYIAPSVDDDGLVWVIEKFF</sequence>
<accession>A0A1F7UTF2</accession>
<proteinExistence type="predicted"/>
<dbReference type="NCBIfam" id="TIGR01484">
    <property type="entry name" value="HAD-SF-IIB"/>
    <property type="match status" value="1"/>
</dbReference>
<dbReference type="SUPFAM" id="SSF56784">
    <property type="entry name" value="HAD-like"/>
    <property type="match status" value="1"/>
</dbReference>
<dbReference type="PANTHER" id="PTHR10000">
    <property type="entry name" value="PHOSPHOSERINE PHOSPHATASE"/>
    <property type="match status" value="1"/>
</dbReference>
<dbReference type="Proteomes" id="UP000176846">
    <property type="component" value="Unassembled WGS sequence"/>
</dbReference>
<dbReference type="Gene3D" id="3.40.50.1000">
    <property type="entry name" value="HAD superfamily/HAD-like"/>
    <property type="match status" value="1"/>
</dbReference>
<gene>
    <name evidence="1" type="ORF">A2936_03385</name>
</gene>
<dbReference type="Gene3D" id="3.30.1240.10">
    <property type="match status" value="1"/>
</dbReference>
<dbReference type="PANTHER" id="PTHR10000:SF8">
    <property type="entry name" value="HAD SUPERFAMILY HYDROLASE-LIKE, TYPE 3"/>
    <property type="match status" value="1"/>
</dbReference>
<dbReference type="GO" id="GO:0000287">
    <property type="term" value="F:magnesium ion binding"/>
    <property type="evidence" value="ECO:0007669"/>
    <property type="project" value="TreeGrafter"/>
</dbReference>
<dbReference type="GO" id="GO:0005829">
    <property type="term" value="C:cytosol"/>
    <property type="evidence" value="ECO:0007669"/>
    <property type="project" value="TreeGrafter"/>
</dbReference>
<reference evidence="1 2" key="1">
    <citation type="journal article" date="2016" name="Nat. Commun.">
        <title>Thousands of microbial genomes shed light on interconnected biogeochemical processes in an aquifer system.</title>
        <authorList>
            <person name="Anantharaman K."/>
            <person name="Brown C.T."/>
            <person name="Hug L.A."/>
            <person name="Sharon I."/>
            <person name="Castelle C.J."/>
            <person name="Probst A.J."/>
            <person name="Thomas B.C."/>
            <person name="Singh A."/>
            <person name="Wilkins M.J."/>
            <person name="Karaoz U."/>
            <person name="Brodie E.L."/>
            <person name="Williams K.H."/>
            <person name="Hubbard S.S."/>
            <person name="Banfield J.F."/>
        </authorList>
    </citation>
    <scope>NUCLEOTIDE SEQUENCE [LARGE SCALE GENOMIC DNA]</scope>
</reference>
<dbReference type="AlphaFoldDB" id="A0A1F7UTF2"/>
<dbReference type="GO" id="GO:0016791">
    <property type="term" value="F:phosphatase activity"/>
    <property type="evidence" value="ECO:0007669"/>
    <property type="project" value="TreeGrafter"/>
</dbReference>
<evidence type="ECO:0000313" key="1">
    <source>
        <dbReference type="EMBL" id="OGL80998.1"/>
    </source>
</evidence>
<dbReference type="Pfam" id="PF08282">
    <property type="entry name" value="Hydrolase_3"/>
    <property type="match status" value="1"/>
</dbReference>
<evidence type="ECO:0000313" key="2">
    <source>
        <dbReference type="Proteomes" id="UP000176846"/>
    </source>
</evidence>
<dbReference type="InterPro" id="IPR036412">
    <property type="entry name" value="HAD-like_sf"/>
</dbReference>
<dbReference type="InterPro" id="IPR023214">
    <property type="entry name" value="HAD_sf"/>
</dbReference>
<dbReference type="EMBL" id="MGEK01000035">
    <property type="protein sequence ID" value="OGL80998.1"/>
    <property type="molecule type" value="Genomic_DNA"/>
</dbReference>